<dbReference type="Proteomes" id="UP000768646">
    <property type="component" value="Unassembled WGS sequence"/>
</dbReference>
<accession>A0ACB7C881</accession>
<organism evidence="1 2">
    <name type="scientific">Pneumocystis oryctolagi</name>
    <dbReference type="NCBI Taxonomy" id="42067"/>
    <lineage>
        <taxon>Eukaryota</taxon>
        <taxon>Fungi</taxon>
        <taxon>Dikarya</taxon>
        <taxon>Ascomycota</taxon>
        <taxon>Taphrinomycotina</taxon>
        <taxon>Pneumocystomycetes</taxon>
        <taxon>Pneumocystaceae</taxon>
        <taxon>Pneumocystis</taxon>
    </lineage>
</organism>
<reference evidence="1 2" key="1">
    <citation type="journal article" date="2021" name="Commun. Biol.">
        <title>Genomic insights into the host specific adaptation of the Pneumocystis genus.</title>
        <authorList>
            <person name="Cisse O.H."/>
            <person name="Ma L."/>
            <person name="Dekker J.P."/>
            <person name="Khil P.P."/>
            <person name="Youn J.-H."/>
            <person name="Brenchley J.M."/>
            <person name="Blair R."/>
            <person name="Pahar B."/>
            <person name="Chabe M."/>
            <person name="Van Rompay K.K.A."/>
            <person name="Keesler R."/>
            <person name="Sukura A."/>
            <person name="Hirsch V."/>
            <person name="Kutty G."/>
            <person name="Liu Y."/>
            <person name="Peng L."/>
            <person name="Chen J."/>
            <person name="Song J."/>
            <person name="Weissenbacher-Lang C."/>
            <person name="Xu J."/>
            <person name="Upham N.S."/>
            <person name="Stajich J.E."/>
            <person name="Cuomo C.A."/>
            <person name="Cushion M.T."/>
            <person name="Kovacs J.A."/>
        </authorList>
    </citation>
    <scope>NUCLEOTIDE SEQUENCE [LARGE SCALE GENOMIC DNA]</scope>
    <source>
        <strain evidence="1 2">RABM</strain>
    </source>
</reference>
<dbReference type="EMBL" id="JABTEG010000020">
    <property type="protein sequence ID" value="KAG4303841.1"/>
    <property type="molecule type" value="Genomic_DNA"/>
</dbReference>
<gene>
    <name evidence="1" type="ORF">PORY_002770</name>
</gene>
<proteinExistence type="predicted"/>
<protein>
    <submittedName>
        <fullName evidence="1">Uncharacterized protein</fullName>
    </submittedName>
</protein>
<evidence type="ECO:0000313" key="1">
    <source>
        <dbReference type="EMBL" id="KAG4303841.1"/>
    </source>
</evidence>
<sequence>MKKKDLLEGILETRSTRIHQYSFLVLLSSILRLPEETIALASIYYHRYHRWLEKISQDGLLHLLDNYTLAIASLSLASKATEQFRRMREFLVPAYSILNPTKPRLTFPSEFYDSLRDSIVNAELILLRVLKFDLKIILPFSYLTKALHLTLTTWHSETTEPILQKEAYLINTVIGRHARCRIMDAMSDYRLSTLYDPQTLSNACLWYVLRDFEIFSEEKFSSWVVSVTGSTQIHEDIQDAIYDLTQLDLRRYERQKMSLSENKPY</sequence>
<evidence type="ECO:0000313" key="2">
    <source>
        <dbReference type="Proteomes" id="UP000768646"/>
    </source>
</evidence>
<comment type="caution">
    <text evidence="1">The sequence shown here is derived from an EMBL/GenBank/DDBJ whole genome shotgun (WGS) entry which is preliminary data.</text>
</comment>
<name>A0ACB7C881_9ASCO</name>
<keyword evidence="2" id="KW-1185">Reference proteome</keyword>